<accession>A0A0S1AWL2</accession>
<keyword evidence="2" id="KW-1185">Reference proteome</keyword>
<dbReference type="Proteomes" id="UP000061010">
    <property type="component" value="Chromosome"/>
</dbReference>
<dbReference type="EMBL" id="CP012900">
    <property type="protein sequence ID" value="ALJ27205.1"/>
    <property type="molecule type" value="Genomic_DNA"/>
</dbReference>
<reference evidence="1 2" key="1">
    <citation type="journal article" date="2015" name="Genome Announc.">
        <title>Complete Genome Sequencing of Stenotrophomonas acidaminiphila ZAC14D2_NAIMI4_2, a Multidrug-Resistant Strain Isolated from Sediments of a Polluted River in Mexico, Uncovers New Antibiotic Resistance Genes and a Novel Class-II Lasso Peptide Biosynthesis Gene Cluster.</title>
        <authorList>
            <person name="Vinuesa P."/>
            <person name="Ochoa-Sanchez L.E."/>
        </authorList>
    </citation>
    <scope>NUCLEOTIDE SEQUENCE [LARGE SCALE GENOMIC DNA]</scope>
    <source>
        <strain evidence="1 2">ZAC14D2_NAIMI4_2</strain>
    </source>
</reference>
<proteinExistence type="predicted"/>
<sequence length="53" mass="5806">MAVSRQKLVQSVYRASLFMKPVYAGGDDEVVLHAVRNGIDEGLAFRTLSGRPV</sequence>
<dbReference type="KEGG" id="sacz:AOT14_07690"/>
<gene>
    <name evidence="1" type="primary">maeB_1</name>
    <name evidence="1" type="ORF">AOT14_07690</name>
</gene>
<protein>
    <submittedName>
        <fullName evidence="1">Malic enzyme</fullName>
    </submittedName>
</protein>
<name>A0A0S1AWL2_9GAMM</name>
<evidence type="ECO:0000313" key="1">
    <source>
        <dbReference type="EMBL" id="ALJ27205.1"/>
    </source>
</evidence>
<evidence type="ECO:0000313" key="2">
    <source>
        <dbReference type="Proteomes" id="UP000061010"/>
    </source>
</evidence>
<organism evidence="1 2">
    <name type="scientific">Stenotrophomonas acidaminiphila</name>
    <dbReference type="NCBI Taxonomy" id="128780"/>
    <lineage>
        <taxon>Bacteria</taxon>
        <taxon>Pseudomonadati</taxon>
        <taxon>Pseudomonadota</taxon>
        <taxon>Gammaproteobacteria</taxon>
        <taxon>Lysobacterales</taxon>
        <taxon>Lysobacteraceae</taxon>
        <taxon>Stenotrophomonas</taxon>
    </lineage>
</organism>
<dbReference type="AlphaFoldDB" id="A0A0S1AWL2"/>